<protein>
    <submittedName>
        <fullName evidence="1">Uncharacterized protein</fullName>
    </submittedName>
</protein>
<sequence>MKGVARIEDEHGWIGDAEIHWFEAHGVGRVQWKVKHKLA</sequence>
<evidence type="ECO:0000313" key="1">
    <source>
        <dbReference type="EMBL" id="CAA9371808.1"/>
    </source>
</evidence>
<accession>A0A6J4MXV1</accession>
<dbReference type="EMBL" id="CADCUQ010000002">
    <property type="protein sequence ID" value="CAA9371808.1"/>
    <property type="molecule type" value="Genomic_DNA"/>
</dbReference>
<organism evidence="1">
    <name type="scientific">uncultured Phycisphaerae bacterium</name>
    <dbReference type="NCBI Taxonomy" id="904963"/>
    <lineage>
        <taxon>Bacteria</taxon>
        <taxon>Pseudomonadati</taxon>
        <taxon>Planctomycetota</taxon>
        <taxon>Phycisphaerae</taxon>
        <taxon>environmental samples</taxon>
    </lineage>
</organism>
<gene>
    <name evidence="1" type="ORF">AVDCRST_MAG64-32</name>
</gene>
<reference evidence="1" key="1">
    <citation type="submission" date="2020-02" db="EMBL/GenBank/DDBJ databases">
        <authorList>
            <person name="Meier V. D."/>
        </authorList>
    </citation>
    <scope>NUCLEOTIDE SEQUENCE</scope>
    <source>
        <strain evidence="1">AVDCRST_MAG64</strain>
    </source>
</reference>
<dbReference type="AlphaFoldDB" id="A0A6J4MXV1"/>
<name>A0A6J4MXV1_9BACT</name>
<proteinExistence type="predicted"/>